<evidence type="ECO:0008006" key="5">
    <source>
        <dbReference type="Google" id="ProtNLM"/>
    </source>
</evidence>
<evidence type="ECO:0000256" key="1">
    <source>
        <dbReference type="SAM" id="Coils"/>
    </source>
</evidence>
<feature type="coiled-coil region" evidence="1">
    <location>
        <begin position="22"/>
        <end position="70"/>
    </location>
</feature>
<reference evidence="3 4" key="1">
    <citation type="submission" date="2019-06" db="EMBL/GenBank/DDBJ databases">
        <title>Sorghum-associated microbial communities from plants grown in Nebraska, USA.</title>
        <authorList>
            <person name="Schachtman D."/>
        </authorList>
    </citation>
    <scope>NUCLEOTIDE SEQUENCE [LARGE SCALE GENOMIC DNA]</scope>
    <source>
        <strain evidence="3 4">1209</strain>
    </source>
</reference>
<keyword evidence="1" id="KW-0175">Coiled coil</keyword>
<dbReference type="OrthoDB" id="646380at2"/>
<feature type="transmembrane region" description="Helical" evidence="2">
    <location>
        <begin position="159"/>
        <end position="179"/>
    </location>
</feature>
<evidence type="ECO:0000313" key="3">
    <source>
        <dbReference type="EMBL" id="TWF38850.1"/>
    </source>
</evidence>
<accession>A0A561PL90</accession>
<sequence>MATENVEVKVNVSGDGQAAKSVGSIKKEIKEAQAEALRLSRQFGELSPQAQAAVDRIAELRDEIADLNERVELADPGAKFKAFGNAIASVAAGFQAVQGAMAVFGGESDELQKQLVKLQGAMNITEGLSTIADSWKDFQRLGAVIKTNVVSAFSTLRSAIITTGIGVLIVALGIVIANFDKIEAWLKKLFPAFEGFGKLFDKIKAIAMGAFSVIVEYFKIIGDIIGDLFTGDFKGAIKTAGEAGKRLGDAYVKGFNDEVADQIQEAARKATEALIKAQENDLKVLRAYGATREKESDALELEIAKNKVKITKDGTKEDREAQAAAFAELQALRIQQEQKEGQRQVEILKNRQALELQSLQDAGKSTIGIRESQLQVQLALEKKYGLDTKGTIQEILQAREADRKAAFDKELLALQRAQDTQLQAATIAGKNIYELRLQQFEAQLSLYRKFGYDTKEIQQKQAQDELARRKQLNDSLQTSVHDHNAVISKELINIAGAQQQLTTDTTNRIAEDAVRLDEIEKKKQKAISDTSYVLSQSAQAGEDRSEVEGAASAVLAVSMIADELSKQDALQATSSVLKTATTVLGQQTAIGKGVAIADATISTYQAAQSSFTALSPIPIVGPALGAIAAAAAVVAGVARVKKIISTQVPGAGSGASAGAAPSMPAPPVPTIQPNATTLLQQQIAQQSAQNATRVYVLESDITDKQKRVASIEENAKF</sequence>
<evidence type="ECO:0000313" key="4">
    <source>
        <dbReference type="Proteomes" id="UP000320811"/>
    </source>
</evidence>
<name>A0A561PL90_9BACT</name>
<dbReference type="PANTHER" id="PTHR45615">
    <property type="entry name" value="MYOSIN HEAVY CHAIN, NON-MUSCLE"/>
    <property type="match status" value="1"/>
</dbReference>
<dbReference type="Proteomes" id="UP000320811">
    <property type="component" value="Unassembled WGS sequence"/>
</dbReference>
<dbReference type="AlphaFoldDB" id="A0A561PL90"/>
<proteinExistence type="predicted"/>
<comment type="caution">
    <text evidence="3">The sequence shown here is derived from an EMBL/GenBank/DDBJ whole genome shotgun (WGS) entry which is preliminary data.</text>
</comment>
<dbReference type="RefSeq" id="WP_145671284.1">
    <property type="nucleotide sequence ID" value="NZ_VIWO01000006.1"/>
</dbReference>
<keyword evidence="2" id="KW-1133">Transmembrane helix</keyword>
<keyword evidence="2" id="KW-0472">Membrane</keyword>
<dbReference type="PANTHER" id="PTHR45615:SF66">
    <property type="entry name" value="CARD DOMAIN-CONTAINING PROTEIN"/>
    <property type="match status" value="1"/>
</dbReference>
<dbReference type="EMBL" id="VIWO01000006">
    <property type="protein sequence ID" value="TWF38850.1"/>
    <property type="molecule type" value="Genomic_DNA"/>
</dbReference>
<organism evidence="3 4">
    <name type="scientific">Chitinophaga polysaccharea</name>
    <dbReference type="NCBI Taxonomy" id="1293035"/>
    <lineage>
        <taxon>Bacteria</taxon>
        <taxon>Pseudomonadati</taxon>
        <taxon>Bacteroidota</taxon>
        <taxon>Chitinophagia</taxon>
        <taxon>Chitinophagales</taxon>
        <taxon>Chitinophagaceae</taxon>
        <taxon>Chitinophaga</taxon>
    </lineage>
</organism>
<gene>
    <name evidence="3" type="ORF">FHW36_10673</name>
</gene>
<protein>
    <recommendedName>
        <fullName evidence="5">Tail length tape measure protein</fullName>
    </recommendedName>
</protein>
<keyword evidence="2" id="KW-0812">Transmembrane</keyword>
<evidence type="ECO:0000256" key="2">
    <source>
        <dbReference type="SAM" id="Phobius"/>
    </source>
</evidence>
<keyword evidence="4" id="KW-1185">Reference proteome</keyword>